<evidence type="ECO:0000256" key="5">
    <source>
        <dbReference type="SAM" id="Coils"/>
    </source>
</evidence>
<evidence type="ECO:0000256" key="4">
    <source>
        <dbReference type="ARBA" id="ARBA00022807"/>
    </source>
</evidence>
<dbReference type="EMBL" id="CP154795">
    <property type="protein sequence ID" value="XAN08356.1"/>
    <property type="molecule type" value="Genomic_DNA"/>
</dbReference>
<dbReference type="PANTHER" id="PTHR47359:SF3">
    <property type="entry name" value="NLP_P60 DOMAIN-CONTAINING PROTEIN-RELATED"/>
    <property type="match status" value="1"/>
</dbReference>
<accession>A0ABZ3FQJ4</accession>
<evidence type="ECO:0000313" key="10">
    <source>
        <dbReference type="Proteomes" id="UP001442841"/>
    </source>
</evidence>
<sequence>MASRKQKAMRAGVLGAAIAALVMTSFPLAANADPEAVAKAKAEVDKLAMEAAALDQDALAAQGKLDDAQKRLVTRENDVRAQTEKVAAMRTQVGQVALAQFQNRDMDPTTQLVLRADSDSFLSQYATIQQVTANQNGALQDFQSEQANLADMKRGAAVDVETIDQSTKEVERARAASAKKLDDAEKVLARLTAEERARLQAEEERQARENAAAAERAQAEQETRAAAPATRTPSASPSATPGRATTTAPNNNNTQAAAPAAGGTSSSRGLAALAFARAQLGKPYIWGGTGPAGYDCSGLTGAAWRSAGVSLPRTSQQQFGSGRAVSINELAPGDLVFYYSGISHVAIYAGGGQIVHASRPGKPVSYDPLRSMPIAGARRVG</sequence>
<name>A0ABZ3FQJ4_9ACTN</name>
<keyword evidence="10" id="KW-1185">Reference proteome</keyword>
<evidence type="ECO:0000259" key="8">
    <source>
        <dbReference type="PROSITE" id="PS51935"/>
    </source>
</evidence>
<keyword evidence="7" id="KW-0732">Signal</keyword>
<dbReference type="InterPro" id="IPR038765">
    <property type="entry name" value="Papain-like_cys_pep_sf"/>
</dbReference>
<keyword evidence="5" id="KW-0175">Coiled coil</keyword>
<reference evidence="9 10" key="1">
    <citation type="submission" date="2024-04" db="EMBL/GenBank/DDBJ databases">
        <title>Isolation of an actinomycete strain from pig manure.</title>
        <authorList>
            <person name="Gong T."/>
            <person name="Yu Z."/>
            <person name="An M."/>
            <person name="Wei C."/>
            <person name="Yang W."/>
            <person name="Liu L."/>
        </authorList>
    </citation>
    <scope>NUCLEOTIDE SEQUENCE [LARGE SCALE GENOMIC DNA]</scope>
    <source>
        <strain evidence="9 10">ZF39</strain>
    </source>
</reference>
<dbReference type="PROSITE" id="PS51935">
    <property type="entry name" value="NLPC_P60"/>
    <property type="match status" value="1"/>
</dbReference>
<comment type="similarity">
    <text evidence="1">Belongs to the peptidase C40 family.</text>
</comment>
<feature type="signal peptide" evidence="7">
    <location>
        <begin position="1"/>
        <end position="32"/>
    </location>
</feature>
<dbReference type="Proteomes" id="UP001442841">
    <property type="component" value="Chromosome"/>
</dbReference>
<feature type="region of interest" description="Disordered" evidence="6">
    <location>
        <begin position="199"/>
        <end position="263"/>
    </location>
</feature>
<dbReference type="Gene3D" id="3.90.1720.10">
    <property type="entry name" value="endopeptidase domain like (from Nostoc punctiforme)"/>
    <property type="match status" value="1"/>
</dbReference>
<feature type="compositionally biased region" description="Basic and acidic residues" evidence="6">
    <location>
        <begin position="199"/>
        <end position="208"/>
    </location>
</feature>
<evidence type="ECO:0000256" key="7">
    <source>
        <dbReference type="SAM" id="SignalP"/>
    </source>
</evidence>
<dbReference type="RefSeq" id="WP_425309812.1">
    <property type="nucleotide sequence ID" value="NZ_CP154795.1"/>
</dbReference>
<feature type="compositionally biased region" description="Low complexity" evidence="6">
    <location>
        <begin position="224"/>
        <end position="263"/>
    </location>
</feature>
<keyword evidence="2" id="KW-0645">Protease</keyword>
<feature type="domain" description="NlpC/P60" evidence="8">
    <location>
        <begin position="266"/>
        <end position="381"/>
    </location>
</feature>
<proteinExistence type="inferred from homology"/>
<dbReference type="InterPro" id="IPR051794">
    <property type="entry name" value="PG_Endopeptidase_C40"/>
</dbReference>
<protein>
    <submittedName>
        <fullName evidence="9">NlpC/P60 family protein</fullName>
    </submittedName>
</protein>
<feature type="chain" id="PRO_5046843026" evidence="7">
    <location>
        <begin position="33"/>
        <end position="381"/>
    </location>
</feature>
<organism evidence="9 10">
    <name type="scientific">Ammonicoccus fulvus</name>
    <dbReference type="NCBI Taxonomy" id="3138240"/>
    <lineage>
        <taxon>Bacteria</taxon>
        <taxon>Bacillati</taxon>
        <taxon>Actinomycetota</taxon>
        <taxon>Actinomycetes</taxon>
        <taxon>Propionibacteriales</taxon>
        <taxon>Propionibacteriaceae</taxon>
        <taxon>Ammonicoccus</taxon>
    </lineage>
</organism>
<evidence type="ECO:0000313" key="9">
    <source>
        <dbReference type="EMBL" id="XAN08356.1"/>
    </source>
</evidence>
<dbReference type="InterPro" id="IPR000064">
    <property type="entry name" value="NLP_P60_dom"/>
</dbReference>
<dbReference type="SUPFAM" id="SSF54001">
    <property type="entry name" value="Cysteine proteinases"/>
    <property type="match status" value="1"/>
</dbReference>
<keyword evidence="3" id="KW-0378">Hydrolase</keyword>
<evidence type="ECO:0000256" key="2">
    <source>
        <dbReference type="ARBA" id="ARBA00022670"/>
    </source>
</evidence>
<keyword evidence="4" id="KW-0788">Thiol protease</keyword>
<gene>
    <name evidence="9" type="ORF">AADG42_13945</name>
</gene>
<evidence type="ECO:0000256" key="6">
    <source>
        <dbReference type="SAM" id="MobiDB-lite"/>
    </source>
</evidence>
<evidence type="ECO:0000256" key="3">
    <source>
        <dbReference type="ARBA" id="ARBA00022801"/>
    </source>
</evidence>
<feature type="coiled-coil region" evidence="5">
    <location>
        <begin position="37"/>
        <end position="85"/>
    </location>
</feature>
<evidence type="ECO:0000256" key="1">
    <source>
        <dbReference type="ARBA" id="ARBA00007074"/>
    </source>
</evidence>
<dbReference type="PANTHER" id="PTHR47359">
    <property type="entry name" value="PEPTIDOGLYCAN DL-ENDOPEPTIDASE CWLO"/>
    <property type="match status" value="1"/>
</dbReference>
<dbReference type="Pfam" id="PF00877">
    <property type="entry name" value="NLPC_P60"/>
    <property type="match status" value="1"/>
</dbReference>